<proteinExistence type="predicted"/>
<evidence type="ECO:0000313" key="1">
    <source>
        <dbReference type="EMBL" id="JAD42758.1"/>
    </source>
</evidence>
<accession>A0A0A8ZYG1</accession>
<reference evidence="1" key="1">
    <citation type="submission" date="2014-09" db="EMBL/GenBank/DDBJ databases">
        <authorList>
            <person name="Magalhaes I.L.F."/>
            <person name="Oliveira U."/>
            <person name="Santos F.R."/>
            <person name="Vidigal T.H.D.A."/>
            <person name="Brescovit A.D."/>
            <person name="Santos A.J."/>
        </authorList>
    </citation>
    <scope>NUCLEOTIDE SEQUENCE</scope>
    <source>
        <tissue evidence="1">Shoot tissue taken approximately 20 cm above the soil surface</tissue>
    </source>
</reference>
<dbReference type="AlphaFoldDB" id="A0A0A8ZYG1"/>
<protein>
    <submittedName>
        <fullName evidence="1">Uncharacterized protein</fullName>
    </submittedName>
</protein>
<organism evidence="1">
    <name type="scientific">Arundo donax</name>
    <name type="common">Giant reed</name>
    <name type="synonym">Donax arundinaceus</name>
    <dbReference type="NCBI Taxonomy" id="35708"/>
    <lineage>
        <taxon>Eukaryota</taxon>
        <taxon>Viridiplantae</taxon>
        <taxon>Streptophyta</taxon>
        <taxon>Embryophyta</taxon>
        <taxon>Tracheophyta</taxon>
        <taxon>Spermatophyta</taxon>
        <taxon>Magnoliopsida</taxon>
        <taxon>Liliopsida</taxon>
        <taxon>Poales</taxon>
        <taxon>Poaceae</taxon>
        <taxon>PACMAD clade</taxon>
        <taxon>Arundinoideae</taxon>
        <taxon>Arundineae</taxon>
        <taxon>Arundo</taxon>
    </lineage>
</organism>
<dbReference type="EMBL" id="GBRH01255137">
    <property type="protein sequence ID" value="JAD42758.1"/>
    <property type="molecule type" value="Transcribed_RNA"/>
</dbReference>
<sequence>MKTSPVDQCMNSVMQALTCLAGRHAIEHHS</sequence>
<name>A0A0A8ZYG1_ARUDO</name>
<reference evidence="1" key="2">
    <citation type="journal article" date="2015" name="Data Brief">
        <title>Shoot transcriptome of the giant reed, Arundo donax.</title>
        <authorList>
            <person name="Barrero R.A."/>
            <person name="Guerrero F.D."/>
            <person name="Moolhuijzen P."/>
            <person name="Goolsby J.A."/>
            <person name="Tidwell J."/>
            <person name="Bellgard S.E."/>
            <person name="Bellgard M.I."/>
        </authorList>
    </citation>
    <scope>NUCLEOTIDE SEQUENCE</scope>
    <source>
        <tissue evidence="1">Shoot tissue taken approximately 20 cm above the soil surface</tissue>
    </source>
</reference>